<feature type="domain" description="GST N-terminal" evidence="5">
    <location>
        <begin position="1"/>
        <end position="78"/>
    </location>
</feature>
<comment type="subunit">
    <text evidence="2 4">Homodimer.</text>
</comment>
<dbReference type="FunFam" id="1.20.1050.10:FF:000020">
    <property type="entry name" value="Glutathione S-transferase P 1"/>
    <property type="match status" value="1"/>
</dbReference>
<dbReference type="PANTHER" id="PTHR11571:SF141">
    <property type="entry name" value="GLUTATHIONE S-TRANSFERASE"/>
    <property type="match status" value="1"/>
</dbReference>
<comment type="catalytic activity">
    <reaction evidence="4">
        <text>RX + glutathione = an S-substituted glutathione + a halide anion + H(+)</text>
        <dbReference type="Rhea" id="RHEA:16437"/>
        <dbReference type="ChEBI" id="CHEBI:15378"/>
        <dbReference type="ChEBI" id="CHEBI:16042"/>
        <dbReference type="ChEBI" id="CHEBI:17792"/>
        <dbReference type="ChEBI" id="CHEBI:57925"/>
        <dbReference type="ChEBI" id="CHEBI:90779"/>
        <dbReference type="EC" id="2.5.1.18"/>
    </reaction>
</comment>
<dbReference type="STRING" id="6239.T28A11.11.1"/>
<keyword evidence="3 4" id="KW-0808">Transferase</keyword>
<dbReference type="SFLD" id="SFLDS00019">
    <property type="entry name" value="Glutathione_Transferase_(cytos"/>
    <property type="match status" value="1"/>
</dbReference>
<dbReference type="Pfam" id="PF14497">
    <property type="entry name" value="GST_C_3"/>
    <property type="match status" value="1"/>
</dbReference>
<dbReference type="OMA" id="RRDRWEA"/>
<evidence type="ECO:0000313" key="8">
    <source>
        <dbReference type="Proteomes" id="UP000001940"/>
    </source>
</evidence>
<sequence length="208" mass="23885">MTLKLTYFDIRGLAEPIRLLLNDQEIPFEDNRISREEWAEMKSTMIFAQLPCLHIGTETIVQSAAILRHLGRIYGLNGSTESETSFIDMFSEGLRDLRTKYFTMIKTDYEDGKEAYITETLPGELLRIEKLFCTFNNGENFVSGDKLSYADYALFELLDIHLILTPTALNGTPALKRFHGRFAERPNMRLYLNKRAELNPFVSGNGKQ</sequence>
<dbReference type="AlphaFoldDB" id="P91505"/>
<feature type="domain" description="GST C-terminal" evidence="6">
    <location>
        <begin position="80"/>
        <end position="201"/>
    </location>
</feature>
<dbReference type="GO" id="GO:0006950">
    <property type="term" value="P:response to stress"/>
    <property type="evidence" value="ECO:0007669"/>
    <property type="project" value="UniProtKB-ARBA"/>
</dbReference>
<dbReference type="RefSeq" id="NP_503889.1">
    <property type="nucleotide sequence ID" value="NM_071488.4"/>
</dbReference>
<dbReference type="AGR" id="WB:WBGene00001771"/>
<dbReference type="PIR" id="T28974">
    <property type="entry name" value="T28974"/>
</dbReference>
<dbReference type="eggNOG" id="KOG1695">
    <property type="taxonomic scope" value="Eukaryota"/>
</dbReference>
<comment type="similarity">
    <text evidence="1 4">Belongs to the GST superfamily. Pi family.</text>
</comment>
<dbReference type="Proteomes" id="UP000001940">
    <property type="component" value="Chromosome V"/>
</dbReference>
<dbReference type="Gene3D" id="1.20.1050.10">
    <property type="match status" value="1"/>
</dbReference>
<comment type="function">
    <text evidence="4">Conjugation of reduced glutathione to a wide number of exogenous and endogenous hydrophobic electrophiles.</text>
</comment>
<dbReference type="OrthoDB" id="4951845at2759"/>
<dbReference type="CDD" id="cd03076">
    <property type="entry name" value="GST_N_Pi"/>
    <property type="match status" value="1"/>
</dbReference>
<dbReference type="InterPro" id="IPR003082">
    <property type="entry name" value="GST_pi"/>
</dbReference>
<organism evidence="7 8">
    <name type="scientific">Caenorhabditis elegans</name>
    <dbReference type="NCBI Taxonomy" id="6239"/>
    <lineage>
        <taxon>Eukaryota</taxon>
        <taxon>Metazoa</taxon>
        <taxon>Ecdysozoa</taxon>
        <taxon>Nematoda</taxon>
        <taxon>Chromadorea</taxon>
        <taxon>Rhabditida</taxon>
        <taxon>Rhabditina</taxon>
        <taxon>Rhabditomorpha</taxon>
        <taxon>Rhabditoidea</taxon>
        <taxon>Rhabditidae</taxon>
        <taxon>Peloderinae</taxon>
        <taxon>Caenorhabditis</taxon>
    </lineage>
</organism>
<dbReference type="GeneID" id="189017"/>
<reference evidence="7 8" key="1">
    <citation type="journal article" date="1998" name="Science">
        <title>Genome sequence of the nematode C. elegans: a platform for investigating biology.</title>
        <authorList>
            <consortium name="The C. elegans sequencing consortium"/>
            <person name="Sulson J.E."/>
            <person name="Waterston R."/>
        </authorList>
    </citation>
    <scope>NUCLEOTIDE SEQUENCE [LARGE SCALE GENOMIC DNA]</scope>
    <source>
        <strain evidence="7 8">Bristol N2</strain>
    </source>
</reference>
<accession>P91505</accession>
<dbReference type="InterPro" id="IPR010987">
    <property type="entry name" value="Glutathione-S-Trfase_C-like"/>
</dbReference>
<gene>
    <name evidence="7 9" type="primary">gst-23</name>
    <name evidence="7" type="ORF">CELE_T28A11.11</name>
    <name evidence="9" type="ORF">T28A11.11</name>
</gene>
<dbReference type="InterPro" id="IPR036249">
    <property type="entry name" value="Thioredoxin-like_sf"/>
</dbReference>
<dbReference type="PROSITE" id="PS50404">
    <property type="entry name" value="GST_NTER"/>
    <property type="match status" value="1"/>
</dbReference>
<dbReference type="KEGG" id="cel:CELE_T28A11.11"/>
<evidence type="ECO:0000259" key="6">
    <source>
        <dbReference type="PROSITE" id="PS50405"/>
    </source>
</evidence>
<dbReference type="IntAct" id="P91505">
    <property type="interactions" value="14"/>
</dbReference>
<dbReference type="GO" id="GO:0005829">
    <property type="term" value="C:cytosol"/>
    <property type="evidence" value="ECO:0000318"/>
    <property type="project" value="GO_Central"/>
</dbReference>
<name>P91505_CAEEL</name>
<dbReference type="PhylomeDB" id="P91505"/>
<comment type="interaction">
    <interactant intactId="EBI-326040">
        <id>P91505</id>
    </interactant>
    <interactant intactId="EBI-326030">
        <id>P10299</id>
        <label>gst-1</label>
    </interactant>
    <organismsDiffer>false</organismsDiffer>
    <experiments>5</experiments>
</comment>
<dbReference type="InterPro" id="IPR040079">
    <property type="entry name" value="Glutathione_S-Trfase"/>
</dbReference>
<dbReference type="HOGENOM" id="CLU_039475_2_1_1"/>
<dbReference type="FunFam" id="3.40.30.10:FF:000168">
    <property type="entry name" value="Glutathione S-transferase 2"/>
    <property type="match status" value="1"/>
</dbReference>
<dbReference type="CTD" id="189017"/>
<evidence type="ECO:0007829" key="10">
    <source>
        <dbReference type="PeptideAtlas" id="P91505"/>
    </source>
</evidence>
<dbReference type="SFLD" id="SFLDG00363">
    <property type="entry name" value="AMPS_(cytGST):_Alpha-__Mu-__Pi"/>
    <property type="match status" value="1"/>
</dbReference>
<dbReference type="InterPro" id="IPR050213">
    <property type="entry name" value="GST_superfamily"/>
</dbReference>
<evidence type="ECO:0000313" key="9">
    <source>
        <dbReference type="WormBase" id="T28A11.11"/>
    </source>
</evidence>
<keyword evidence="10" id="KW-1267">Proteomics identification</keyword>
<evidence type="ECO:0000256" key="4">
    <source>
        <dbReference type="RuleBase" id="RU368105"/>
    </source>
</evidence>
<dbReference type="InterPro" id="IPR004045">
    <property type="entry name" value="Glutathione_S-Trfase_N"/>
</dbReference>
<keyword evidence="8" id="KW-1185">Reference proteome</keyword>
<dbReference type="EC" id="2.5.1.18" evidence="4"/>
<dbReference type="FunCoup" id="P91505">
    <property type="interactions" value="180"/>
</dbReference>
<dbReference type="WormBase" id="T28A11.11">
    <property type="protein sequence ID" value="CE17270"/>
    <property type="gene ID" value="WBGene00001771"/>
    <property type="gene designation" value="gst-23"/>
</dbReference>
<evidence type="ECO:0000313" key="7">
    <source>
        <dbReference type="EMBL" id="CCD70568.1"/>
    </source>
</evidence>
<dbReference type="InParanoid" id="P91505"/>
<evidence type="ECO:0000256" key="1">
    <source>
        <dbReference type="ARBA" id="ARBA00007297"/>
    </source>
</evidence>
<evidence type="ECO:0000256" key="2">
    <source>
        <dbReference type="ARBA" id="ARBA00011738"/>
    </source>
</evidence>
<evidence type="ECO:0000256" key="3">
    <source>
        <dbReference type="ARBA" id="ARBA00022679"/>
    </source>
</evidence>
<dbReference type="PROSITE" id="PS50405">
    <property type="entry name" value="GST_CTER"/>
    <property type="match status" value="1"/>
</dbReference>
<dbReference type="DIP" id="DIP-25713N"/>
<dbReference type="InterPro" id="IPR004046">
    <property type="entry name" value="GST_C"/>
</dbReference>
<dbReference type="SUPFAM" id="SSF52833">
    <property type="entry name" value="Thioredoxin-like"/>
    <property type="match status" value="1"/>
</dbReference>
<dbReference type="Bgee" id="WBGene00001771">
    <property type="expression patterns" value="Expressed in larva and 2 other cell types or tissues"/>
</dbReference>
<dbReference type="PaxDb" id="6239-T28A11.11"/>
<dbReference type="SMR" id="P91505"/>
<dbReference type="InterPro" id="IPR036282">
    <property type="entry name" value="Glutathione-S-Trfase_C_sf"/>
</dbReference>
<dbReference type="SFLD" id="SFLDG01205">
    <property type="entry name" value="AMPS.1"/>
    <property type="match status" value="1"/>
</dbReference>
<proteinExistence type="evidence at protein level"/>
<dbReference type="GO" id="GO:0006749">
    <property type="term" value="P:glutathione metabolic process"/>
    <property type="evidence" value="ECO:0000318"/>
    <property type="project" value="GO_Central"/>
</dbReference>
<protein>
    <recommendedName>
        <fullName evidence="4">Glutathione S-transferase</fullName>
        <ecNumber evidence="4">2.5.1.18</ecNumber>
    </recommendedName>
    <alternativeName>
        <fullName evidence="4">GST class-pi</fullName>
    </alternativeName>
</protein>
<dbReference type="GO" id="GO:0004364">
    <property type="term" value="F:glutathione transferase activity"/>
    <property type="evidence" value="ECO:0000318"/>
    <property type="project" value="GO_Central"/>
</dbReference>
<dbReference type="EMBL" id="BX284605">
    <property type="protein sequence ID" value="CCD70568.1"/>
    <property type="molecule type" value="Genomic_DNA"/>
</dbReference>
<dbReference type="SUPFAM" id="SSF47616">
    <property type="entry name" value="GST C-terminal domain-like"/>
    <property type="match status" value="1"/>
</dbReference>
<dbReference type="PRINTS" id="PR01268">
    <property type="entry name" value="GSTRNSFRASEP"/>
</dbReference>
<evidence type="ECO:0000259" key="5">
    <source>
        <dbReference type="PROSITE" id="PS50404"/>
    </source>
</evidence>
<dbReference type="Gene3D" id="3.40.30.10">
    <property type="entry name" value="Glutaredoxin"/>
    <property type="match status" value="1"/>
</dbReference>
<dbReference type="PANTHER" id="PTHR11571">
    <property type="entry name" value="GLUTATHIONE S-TRANSFERASE"/>
    <property type="match status" value="1"/>
</dbReference>
<dbReference type="Pfam" id="PF02798">
    <property type="entry name" value="GST_N"/>
    <property type="match status" value="1"/>
</dbReference>
<dbReference type="UCSC" id="T28A11.11">
    <property type="organism name" value="c. elegans"/>
</dbReference>
<dbReference type="PeptideAtlas" id="P91505"/>